<feature type="signal peptide" evidence="1">
    <location>
        <begin position="1"/>
        <end position="26"/>
    </location>
</feature>
<dbReference type="RefSeq" id="WP_188636015.1">
    <property type="nucleotide sequence ID" value="NZ_BMNN01000002.1"/>
</dbReference>
<evidence type="ECO:0000313" key="2">
    <source>
        <dbReference type="EMBL" id="GGI99478.1"/>
    </source>
</evidence>
<keyword evidence="1" id="KW-0732">Signal</keyword>
<sequence length="164" mass="17536">MKIKARQAAIPFALTTALLFCGVSLAADNAALHDHDHGDASFELQLDNGQKWAIDPPLRKAMNDINGAMRSSLEAIHQDRLSDEDYAALANQVNDGVAYMVANCELPPDADAQLHMVIAQLMAGSQKMTGDSDASARDGAVQVLGALDAYAQYFDHADFVPAAH</sequence>
<keyword evidence="3" id="KW-1185">Reference proteome</keyword>
<dbReference type="EMBL" id="BMNN01000002">
    <property type="protein sequence ID" value="GGI99478.1"/>
    <property type="molecule type" value="Genomic_DNA"/>
</dbReference>
<dbReference type="Proteomes" id="UP000633263">
    <property type="component" value="Unassembled WGS sequence"/>
</dbReference>
<feature type="chain" id="PRO_5047439340" description="DnrO protein" evidence="1">
    <location>
        <begin position="27"/>
        <end position="164"/>
    </location>
</feature>
<comment type="caution">
    <text evidence="2">The sequence shown here is derived from an EMBL/GenBank/DDBJ whole genome shotgun (WGS) entry which is preliminary data.</text>
</comment>
<protein>
    <recommendedName>
        <fullName evidence="4">DnrO protein</fullName>
    </recommendedName>
</protein>
<evidence type="ECO:0000256" key="1">
    <source>
        <dbReference type="SAM" id="SignalP"/>
    </source>
</evidence>
<gene>
    <name evidence="2" type="ORF">GCM10009083_15290</name>
</gene>
<evidence type="ECO:0000313" key="3">
    <source>
        <dbReference type="Proteomes" id="UP000633263"/>
    </source>
</evidence>
<name>A0ABQ2CT03_9GAMM</name>
<evidence type="ECO:0008006" key="4">
    <source>
        <dbReference type="Google" id="ProtNLM"/>
    </source>
</evidence>
<reference evidence="3" key="1">
    <citation type="journal article" date="2019" name="Int. J. Syst. Evol. Microbiol.">
        <title>The Global Catalogue of Microorganisms (GCM) 10K type strain sequencing project: providing services to taxonomists for standard genome sequencing and annotation.</title>
        <authorList>
            <consortium name="The Broad Institute Genomics Platform"/>
            <consortium name="The Broad Institute Genome Sequencing Center for Infectious Disease"/>
            <person name="Wu L."/>
            <person name="Ma J."/>
        </authorList>
    </citation>
    <scope>NUCLEOTIDE SEQUENCE [LARGE SCALE GENOMIC DNA]</scope>
    <source>
        <strain evidence="3">JCM 11590</strain>
    </source>
</reference>
<proteinExistence type="predicted"/>
<accession>A0ABQ2CT03</accession>
<organism evidence="2 3">
    <name type="scientific">Halopseudomonas pertucinogena</name>
    <dbReference type="NCBI Taxonomy" id="86175"/>
    <lineage>
        <taxon>Bacteria</taxon>
        <taxon>Pseudomonadati</taxon>
        <taxon>Pseudomonadota</taxon>
        <taxon>Gammaproteobacteria</taxon>
        <taxon>Pseudomonadales</taxon>
        <taxon>Pseudomonadaceae</taxon>
        <taxon>Halopseudomonas</taxon>
    </lineage>
</organism>